<comment type="cofactor">
    <cofactor evidence="1">
        <name>FAD</name>
        <dbReference type="ChEBI" id="CHEBI:57692"/>
    </cofactor>
</comment>
<proteinExistence type="inferred from homology"/>
<dbReference type="Proteomes" id="UP000823937">
    <property type="component" value="Unassembled WGS sequence"/>
</dbReference>
<keyword evidence="6" id="KW-0676">Redox-active center</keyword>
<feature type="domain" description="Pyridine nucleotide-disulphide oxidoreductase dimerisation" evidence="7">
    <location>
        <begin position="327"/>
        <end position="427"/>
    </location>
</feature>
<dbReference type="EMBL" id="DXHX01000028">
    <property type="protein sequence ID" value="HIV73859.1"/>
    <property type="molecule type" value="Genomic_DNA"/>
</dbReference>
<dbReference type="Gene3D" id="3.50.50.60">
    <property type="entry name" value="FAD/NAD(P)-binding domain"/>
    <property type="match status" value="2"/>
</dbReference>
<sequence>MNYVIIGGDAAGMSAAMQIFKYDERANITIIERGEIYSYAQCGLPYVLSGDITDIENLIVRTPSMYQKKFGMNALTKHEATAIDETKKVVTGINHHTGEAFSIDYDKLLIATGANPNRPSWEGINLANVFLLKDIPDLEAIMEKVDDGIERVTIIGGGYVGLEVAESFCKLGKHVTLINRGQYVGKIFDEDMATYIHEEAKKHSIHFVFEENTEKFAGTVRATHVITDQTEHETDLVIVSIGVHPNTEFLHSIQKTKKGAIIVNERMETNIRDVYAAGDCATQFHRVKKADDYIPLGTNANKQGRIAGMNMVGVDRTFKGIVGSSVLKFMDLTLGKTGLTEKDATAAGFEHEAVMYKGKHIAAYFPGAEDLYMKLVYEKNTNLLLGGQVIGKAGVDKRIDVLATALYNEMTMDELEELDLSYAPPYNGVWDPIQKAARKAK</sequence>
<reference evidence="9" key="1">
    <citation type="journal article" date="2021" name="PeerJ">
        <title>Extensive microbial diversity within the chicken gut microbiome revealed by metagenomics and culture.</title>
        <authorList>
            <person name="Gilroy R."/>
            <person name="Ravi A."/>
            <person name="Getino M."/>
            <person name="Pursley I."/>
            <person name="Horton D.L."/>
            <person name="Alikhan N.F."/>
            <person name="Baker D."/>
            <person name="Gharbi K."/>
            <person name="Hall N."/>
            <person name="Watson M."/>
            <person name="Adriaenssens E.M."/>
            <person name="Foster-Nyarko E."/>
            <person name="Jarju S."/>
            <person name="Secka A."/>
            <person name="Antonio M."/>
            <person name="Oren A."/>
            <person name="Chaudhuri R.R."/>
            <person name="La Ragione R."/>
            <person name="Hildebrand F."/>
            <person name="Pallen M.J."/>
        </authorList>
    </citation>
    <scope>NUCLEOTIDE SEQUENCE</scope>
    <source>
        <strain evidence="9">CHK169-2315</strain>
    </source>
</reference>
<accession>A0A9D1PKA3</accession>
<dbReference type="InterPro" id="IPR023753">
    <property type="entry name" value="FAD/NAD-binding_dom"/>
</dbReference>
<organism evidence="9 10">
    <name type="scientific">Candidatus Pseudogracilibacillus intestinigallinarum</name>
    <dbReference type="NCBI Taxonomy" id="2838742"/>
    <lineage>
        <taxon>Bacteria</taxon>
        <taxon>Bacillati</taxon>
        <taxon>Bacillota</taxon>
        <taxon>Bacilli</taxon>
        <taxon>Bacillales</taxon>
        <taxon>Bacillaceae</taxon>
        <taxon>Pseudogracilibacillus</taxon>
    </lineage>
</organism>
<dbReference type="AlphaFoldDB" id="A0A9D1PKA3"/>
<evidence type="ECO:0000313" key="9">
    <source>
        <dbReference type="EMBL" id="HIV73859.1"/>
    </source>
</evidence>
<dbReference type="PANTHER" id="PTHR43429">
    <property type="entry name" value="PYRIDINE NUCLEOTIDE-DISULFIDE OXIDOREDUCTASE DOMAIN-CONTAINING"/>
    <property type="match status" value="1"/>
</dbReference>
<dbReference type="SUPFAM" id="SSF51905">
    <property type="entry name" value="FAD/NAD(P)-binding domain"/>
    <property type="match status" value="2"/>
</dbReference>
<evidence type="ECO:0000256" key="2">
    <source>
        <dbReference type="ARBA" id="ARBA00009130"/>
    </source>
</evidence>
<gene>
    <name evidence="9" type="ORF">H9895_02120</name>
</gene>
<dbReference type="PRINTS" id="PR00411">
    <property type="entry name" value="PNDRDTASEI"/>
</dbReference>
<evidence type="ECO:0000259" key="7">
    <source>
        <dbReference type="Pfam" id="PF02852"/>
    </source>
</evidence>
<evidence type="ECO:0000256" key="4">
    <source>
        <dbReference type="ARBA" id="ARBA00022827"/>
    </source>
</evidence>
<dbReference type="Pfam" id="PF07992">
    <property type="entry name" value="Pyr_redox_2"/>
    <property type="match status" value="1"/>
</dbReference>
<dbReference type="GO" id="GO:0016491">
    <property type="term" value="F:oxidoreductase activity"/>
    <property type="evidence" value="ECO:0007669"/>
    <property type="project" value="UniProtKB-KW"/>
</dbReference>
<evidence type="ECO:0000256" key="6">
    <source>
        <dbReference type="ARBA" id="ARBA00023284"/>
    </source>
</evidence>
<evidence type="ECO:0000256" key="5">
    <source>
        <dbReference type="ARBA" id="ARBA00023002"/>
    </source>
</evidence>
<dbReference type="InterPro" id="IPR016156">
    <property type="entry name" value="FAD/NAD-linked_Rdtase_dimer_sf"/>
</dbReference>
<keyword evidence="4" id="KW-0274">FAD</keyword>
<evidence type="ECO:0000256" key="3">
    <source>
        <dbReference type="ARBA" id="ARBA00022630"/>
    </source>
</evidence>
<feature type="domain" description="FAD/NAD(P)-binding" evidence="8">
    <location>
        <begin position="2"/>
        <end position="303"/>
    </location>
</feature>
<dbReference type="Pfam" id="PF02852">
    <property type="entry name" value="Pyr_redox_dim"/>
    <property type="match status" value="1"/>
</dbReference>
<name>A0A9D1PKA3_9BACI</name>
<evidence type="ECO:0000259" key="8">
    <source>
        <dbReference type="Pfam" id="PF07992"/>
    </source>
</evidence>
<dbReference type="InterPro" id="IPR036188">
    <property type="entry name" value="FAD/NAD-bd_sf"/>
</dbReference>
<dbReference type="InterPro" id="IPR004099">
    <property type="entry name" value="Pyr_nucl-diS_OxRdtase_dimer"/>
</dbReference>
<keyword evidence="3" id="KW-0285">Flavoprotein</keyword>
<dbReference type="SUPFAM" id="SSF55424">
    <property type="entry name" value="FAD/NAD-linked reductases, dimerisation (C-terminal) domain"/>
    <property type="match status" value="1"/>
</dbReference>
<evidence type="ECO:0000256" key="1">
    <source>
        <dbReference type="ARBA" id="ARBA00001974"/>
    </source>
</evidence>
<reference evidence="9" key="2">
    <citation type="submission" date="2021-04" db="EMBL/GenBank/DDBJ databases">
        <authorList>
            <person name="Gilroy R."/>
        </authorList>
    </citation>
    <scope>NUCLEOTIDE SEQUENCE</scope>
    <source>
        <strain evidence="9">CHK169-2315</strain>
    </source>
</reference>
<protein>
    <submittedName>
        <fullName evidence="9">FAD-dependent oxidoreductase</fullName>
    </submittedName>
</protein>
<comment type="similarity">
    <text evidence="2">Belongs to the class-III pyridine nucleotide-disulfide oxidoreductase family.</text>
</comment>
<dbReference type="PRINTS" id="PR00368">
    <property type="entry name" value="FADPNR"/>
</dbReference>
<dbReference type="PANTHER" id="PTHR43429:SF1">
    <property type="entry name" value="NAD(P)H SULFUR OXIDOREDUCTASE (COA-DEPENDENT)"/>
    <property type="match status" value="1"/>
</dbReference>
<comment type="caution">
    <text evidence="9">The sequence shown here is derived from an EMBL/GenBank/DDBJ whole genome shotgun (WGS) entry which is preliminary data.</text>
</comment>
<dbReference type="InterPro" id="IPR050260">
    <property type="entry name" value="FAD-bd_OxRdtase"/>
</dbReference>
<keyword evidence="5" id="KW-0560">Oxidoreductase</keyword>
<evidence type="ECO:0000313" key="10">
    <source>
        <dbReference type="Proteomes" id="UP000823937"/>
    </source>
</evidence>